<gene>
    <name evidence="1" type="ORF">SAMN05660652_03282</name>
</gene>
<accession>A0A1G8JWP6</accession>
<name>A0A1G8JWP6_9RHOO</name>
<dbReference type="AlphaFoldDB" id="A0A1G8JWP6"/>
<evidence type="ECO:0000313" key="2">
    <source>
        <dbReference type="Proteomes" id="UP000198607"/>
    </source>
</evidence>
<organism evidence="1 2">
    <name type="scientific">Propionivibrio dicarboxylicus</name>
    <dbReference type="NCBI Taxonomy" id="83767"/>
    <lineage>
        <taxon>Bacteria</taxon>
        <taxon>Pseudomonadati</taxon>
        <taxon>Pseudomonadota</taxon>
        <taxon>Betaproteobacteria</taxon>
        <taxon>Rhodocyclales</taxon>
        <taxon>Rhodocyclaceae</taxon>
        <taxon>Propionivibrio</taxon>
    </lineage>
</organism>
<dbReference type="Proteomes" id="UP000198607">
    <property type="component" value="Unassembled WGS sequence"/>
</dbReference>
<reference evidence="1 2" key="1">
    <citation type="submission" date="2016-10" db="EMBL/GenBank/DDBJ databases">
        <authorList>
            <person name="de Groot N.N."/>
        </authorList>
    </citation>
    <scope>NUCLEOTIDE SEQUENCE [LARGE SCALE GENOMIC DNA]</scope>
    <source>
        <strain evidence="1 2">DSM 5885</strain>
    </source>
</reference>
<evidence type="ECO:0000313" key="1">
    <source>
        <dbReference type="EMBL" id="SDI35636.1"/>
    </source>
</evidence>
<proteinExistence type="predicted"/>
<dbReference type="EMBL" id="FNCY01000017">
    <property type="protein sequence ID" value="SDI35636.1"/>
    <property type="molecule type" value="Genomic_DNA"/>
</dbReference>
<sequence length="92" mass="10351">MSQRQPEEPMAIDGHTTAQLEALLACACPQKTGNTDLAPGCHAERLLNETSALLFVTPGEPWQLTCRKLIHFGSGYFCRCRQRIDYYKKYGC</sequence>
<protein>
    <submittedName>
        <fullName evidence="1">Uncharacterized protein</fullName>
    </submittedName>
</protein>
<keyword evidence="2" id="KW-1185">Reference proteome</keyword>